<dbReference type="GO" id="GO:0005789">
    <property type="term" value="C:endoplasmic reticulum membrane"/>
    <property type="evidence" value="ECO:0007669"/>
    <property type="project" value="UniProtKB-SubCell"/>
</dbReference>
<proteinExistence type="inferred from homology"/>
<dbReference type="PRINTS" id="PR00463">
    <property type="entry name" value="EP450I"/>
</dbReference>
<dbReference type="EMBL" id="CAKXAJ010002176">
    <property type="protein sequence ID" value="CAH2208077.1"/>
    <property type="molecule type" value="Genomic_DNA"/>
</dbReference>
<comment type="subcellular location">
    <subcellularLocation>
        <location evidence="4">Endoplasmic reticulum membrane</location>
        <topology evidence="4">Peripheral membrane protein</topology>
    </subcellularLocation>
    <subcellularLocation>
        <location evidence="3">Microsome membrane</location>
        <topology evidence="3">Peripheral membrane protein</topology>
    </subcellularLocation>
</comment>
<evidence type="ECO:0000256" key="3">
    <source>
        <dbReference type="ARBA" id="ARBA00004174"/>
    </source>
</evidence>
<dbReference type="GO" id="GO:0004497">
    <property type="term" value="F:monooxygenase activity"/>
    <property type="evidence" value="ECO:0007669"/>
    <property type="project" value="UniProtKB-KW"/>
</dbReference>
<comment type="caution">
    <text evidence="15">The sequence shown here is derived from an EMBL/GenBank/DDBJ whole genome shotgun (WGS) entry which is preliminary data.</text>
</comment>
<dbReference type="GO" id="GO:0020037">
    <property type="term" value="F:heme binding"/>
    <property type="evidence" value="ECO:0007669"/>
    <property type="project" value="InterPro"/>
</dbReference>
<keyword evidence="6 14" id="KW-0349">Heme</keyword>
<comment type="similarity">
    <text evidence="5">Belongs to the cytochrome P450 family.</text>
</comment>
<dbReference type="Pfam" id="PF00067">
    <property type="entry name" value="p450"/>
    <property type="match status" value="1"/>
</dbReference>
<dbReference type="SUPFAM" id="SSF48264">
    <property type="entry name" value="Cytochrome P450"/>
    <property type="match status" value="1"/>
</dbReference>
<dbReference type="AlphaFoldDB" id="A0A8S4QGM0"/>
<feature type="binding site" description="axial binding residue" evidence="14">
    <location>
        <position position="109"/>
    </location>
    <ligand>
        <name>heme</name>
        <dbReference type="ChEBI" id="CHEBI:30413"/>
    </ligand>
    <ligandPart>
        <name>Fe</name>
        <dbReference type="ChEBI" id="CHEBI:18248"/>
    </ligandPart>
</feature>
<keyword evidence="12" id="KW-0503">Monooxygenase</keyword>
<dbReference type="GO" id="GO:0016705">
    <property type="term" value="F:oxidoreductase activity, acting on paired donors, with incorporation or reduction of molecular oxygen"/>
    <property type="evidence" value="ECO:0007669"/>
    <property type="project" value="InterPro"/>
</dbReference>
<protein>
    <submittedName>
        <fullName evidence="15">Jg20105 protein</fullName>
    </submittedName>
</protein>
<evidence type="ECO:0000256" key="10">
    <source>
        <dbReference type="ARBA" id="ARBA00023002"/>
    </source>
</evidence>
<keyword evidence="11 14" id="KW-0408">Iron</keyword>
<name>A0A8S4QGM0_9NEOP</name>
<evidence type="ECO:0000256" key="2">
    <source>
        <dbReference type="ARBA" id="ARBA00003690"/>
    </source>
</evidence>
<keyword evidence="9" id="KW-0492">Microsome</keyword>
<evidence type="ECO:0000256" key="5">
    <source>
        <dbReference type="ARBA" id="ARBA00010617"/>
    </source>
</evidence>
<dbReference type="InterPro" id="IPR050196">
    <property type="entry name" value="Cytochrome_P450_Monoox"/>
</dbReference>
<keyword evidence="10" id="KW-0560">Oxidoreductase</keyword>
<evidence type="ECO:0000256" key="4">
    <source>
        <dbReference type="ARBA" id="ARBA00004406"/>
    </source>
</evidence>
<keyword evidence="8" id="KW-0256">Endoplasmic reticulum</keyword>
<evidence type="ECO:0000313" key="15">
    <source>
        <dbReference type="EMBL" id="CAH2208077.1"/>
    </source>
</evidence>
<dbReference type="GO" id="GO:0005506">
    <property type="term" value="F:iron ion binding"/>
    <property type="evidence" value="ECO:0007669"/>
    <property type="project" value="InterPro"/>
</dbReference>
<dbReference type="PANTHER" id="PTHR24291">
    <property type="entry name" value="CYTOCHROME P450 FAMILY 4"/>
    <property type="match status" value="1"/>
</dbReference>
<keyword evidence="16" id="KW-1185">Reference proteome</keyword>
<evidence type="ECO:0000256" key="8">
    <source>
        <dbReference type="ARBA" id="ARBA00022824"/>
    </source>
</evidence>
<sequence>LFNVFGDDDRDVTKRDLSQLIYLDAVLKETMRFYSVSPFVARLIDRDIKLRNWTLSKGQSCLMSSYGVHMHPLWGPDVEQFKPERWLDPASLPDFANWHSSFSLGRRNCLGNVTK</sequence>
<dbReference type="Proteomes" id="UP000838756">
    <property type="component" value="Unassembled WGS sequence"/>
</dbReference>
<reference evidence="15" key="1">
    <citation type="submission" date="2022-03" db="EMBL/GenBank/DDBJ databases">
        <authorList>
            <person name="Lindestad O."/>
        </authorList>
    </citation>
    <scope>NUCLEOTIDE SEQUENCE</scope>
</reference>
<dbReference type="OrthoDB" id="1372046at2759"/>
<organism evidence="15 16">
    <name type="scientific">Pararge aegeria aegeria</name>
    <dbReference type="NCBI Taxonomy" id="348720"/>
    <lineage>
        <taxon>Eukaryota</taxon>
        <taxon>Metazoa</taxon>
        <taxon>Ecdysozoa</taxon>
        <taxon>Arthropoda</taxon>
        <taxon>Hexapoda</taxon>
        <taxon>Insecta</taxon>
        <taxon>Pterygota</taxon>
        <taxon>Neoptera</taxon>
        <taxon>Endopterygota</taxon>
        <taxon>Lepidoptera</taxon>
        <taxon>Glossata</taxon>
        <taxon>Ditrysia</taxon>
        <taxon>Papilionoidea</taxon>
        <taxon>Nymphalidae</taxon>
        <taxon>Satyrinae</taxon>
        <taxon>Satyrini</taxon>
        <taxon>Parargina</taxon>
        <taxon>Pararge</taxon>
    </lineage>
</organism>
<evidence type="ECO:0000256" key="9">
    <source>
        <dbReference type="ARBA" id="ARBA00022848"/>
    </source>
</evidence>
<gene>
    <name evidence="15" type="primary">jg20105</name>
    <name evidence="15" type="ORF">PAEG_LOCUS694</name>
</gene>
<dbReference type="Gene3D" id="1.10.630.10">
    <property type="entry name" value="Cytochrome P450"/>
    <property type="match status" value="1"/>
</dbReference>
<evidence type="ECO:0000256" key="13">
    <source>
        <dbReference type="ARBA" id="ARBA00023136"/>
    </source>
</evidence>
<comment type="function">
    <text evidence="2">May be involved in the metabolism of insect hormones and in the breakdown of synthetic insecticides.</text>
</comment>
<evidence type="ECO:0000256" key="6">
    <source>
        <dbReference type="ARBA" id="ARBA00022617"/>
    </source>
</evidence>
<keyword evidence="13" id="KW-0472">Membrane</keyword>
<evidence type="ECO:0000256" key="14">
    <source>
        <dbReference type="PIRSR" id="PIRSR602401-1"/>
    </source>
</evidence>
<evidence type="ECO:0000256" key="7">
    <source>
        <dbReference type="ARBA" id="ARBA00022723"/>
    </source>
</evidence>
<dbReference type="InterPro" id="IPR001128">
    <property type="entry name" value="Cyt_P450"/>
</dbReference>
<comment type="cofactor">
    <cofactor evidence="1 14">
        <name>heme</name>
        <dbReference type="ChEBI" id="CHEBI:30413"/>
    </cofactor>
</comment>
<dbReference type="InterPro" id="IPR002401">
    <property type="entry name" value="Cyt_P450_E_grp-I"/>
</dbReference>
<evidence type="ECO:0000313" key="16">
    <source>
        <dbReference type="Proteomes" id="UP000838756"/>
    </source>
</evidence>
<feature type="non-terminal residue" evidence="15">
    <location>
        <position position="1"/>
    </location>
</feature>
<accession>A0A8S4QGM0</accession>
<evidence type="ECO:0000256" key="1">
    <source>
        <dbReference type="ARBA" id="ARBA00001971"/>
    </source>
</evidence>
<evidence type="ECO:0000256" key="12">
    <source>
        <dbReference type="ARBA" id="ARBA00023033"/>
    </source>
</evidence>
<dbReference type="PANTHER" id="PTHR24291:SF189">
    <property type="entry name" value="CYTOCHROME P450 4C3-RELATED"/>
    <property type="match status" value="1"/>
</dbReference>
<evidence type="ECO:0000256" key="11">
    <source>
        <dbReference type="ARBA" id="ARBA00023004"/>
    </source>
</evidence>
<dbReference type="InterPro" id="IPR036396">
    <property type="entry name" value="Cyt_P450_sf"/>
</dbReference>
<keyword evidence="7 14" id="KW-0479">Metal-binding</keyword>